<protein>
    <recommendedName>
        <fullName evidence="3">C2 domain-containing protein</fullName>
    </recommendedName>
</protein>
<dbReference type="Proteomes" id="UP000836841">
    <property type="component" value="Chromosome 7"/>
</dbReference>
<proteinExistence type="predicted"/>
<gene>
    <name evidence="1" type="ORF">TAV2_LOCUS24302</name>
</gene>
<evidence type="ECO:0008006" key="3">
    <source>
        <dbReference type="Google" id="ProtNLM"/>
    </source>
</evidence>
<dbReference type="PANTHER" id="PTHR38365:SF1">
    <property type="entry name" value="C2 DOMAIN-CONTAINING PROTEIN"/>
    <property type="match status" value="1"/>
</dbReference>
<dbReference type="PANTHER" id="PTHR38365">
    <property type="entry name" value="C2 DOMAIN-CONTAINING PROTEIN-RELATED"/>
    <property type="match status" value="1"/>
</dbReference>
<sequence>MINLEGEANEKQRFFRDAGKRVQQIKPVNTELVVKIIKGFTTDTQPYEGPEYFKVVAWTDAEDQHGTQVVKSFNGLHWFNNVQKLVIPIDSPADQYLYIEFLRGYSKKDPGTSNGTTVMGRAKIKLPPRSSRREVTSNVDLVGLNSDRCVVFKGRLEFSMKLHRYVNVI</sequence>
<accession>A0AAU9T929</accession>
<reference evidence="1 2" key="1">
    <citation type="submission" date="2022-03" db="EMBL/GenBank/DDBJ databases">
        <authorList>
            <person name="Nunn A."/>
            <person name="Chopra R."/>
            <person name="Nunn A."/>
            <person name="Contreras Garrido A."/>
        </authorList>
    </citation>
    <scope>NUCLEOTIDE SEQUENCE [LARGE SCALE GENOMIC DNA]</scope>
</reference>
<organism evidence="1 2">
    <name type="scientific">Thlaspi arvense</name>
    <name type="common">Field penny-cress</name>
    <dbReference type="NCBI Taxonomy" id="13288"/>
    <lineage>
        <taxon>Eukaryota</taxon>
        <taxon>Viridiplantae</taxon>
        <taxon>Streptophyta</taxon>
        <taxon>Embryophyta</taxon>
        <taxon>Tracheophyta</taxon>
        <taxon>Spermatophyta</taxon>
        <taxon>Magnoliopsida</taxon>
        <taxon>eudicotyledons</taxon>
        <taxon>Gunneridae</taxon>
        <taxon>Pentapetalae</taxon>
        <taxon>rosids</taxon>
        <taxon>malvids</taxon>
        <taxon>Brassicales</taxon>
        <taxon>Brassicaceae</taxon>
        <taxon>Thlaspideae</taxon>
        <taxon>Thlaspi</taxon>
    </lineage>
</organism>
<name>A0AAU9T929_THLAR</name>
<dbReference type="EMBL" id="OU466863">
    <property type="protein sequence ID" value="CAH2079812.1"/>
    <property type="molecule type" value="Genomic_DNA"/>
</dbReference>
<evidence type="ECO:0000313" key="2">
    <source>
        <dbReference type="Proteomes" id="UP000836841"/>
    </source>
</evidence>
<dbReference type="AlphaFoldDB" id="A0AAU9T929"/>
<evidence type="ECO:0000313" key="1">
    <source>
        <dbReference type="EMBL" id="CAH2079812.1"/>
    </source>
</evidence>
<keyword evidence="2" id="KW-1185">Reference proteome</keyword>